<evidence type="ECO:0000259" key="2">
    <source>
        <dbReference type="PROSITE" id="PS50943"/>
    </source>
</evidence>
<evidence type="ECO:0000313" key="3">
    <source>
        <dbReference type="EMBL" id="SHF50911.1"/>
    </source>
</evidence>
<dbReference type="Gene3D" id="1.10.260.40">
    <property type="entry name" value="lambda repressor-like DNA-binding domains"/>
    <property type="match status" value="1"/>
</dbReference>
<reference evidence="4" key="1">
    <citation type="submission" date="2016-11" db="EMBL/GenBank/DDBJ databases">
        <authorList>
            <person name="Varghese N."/>
            <person name="Submissions S."/>
        </authorList>
    </citation>
    <scope>NUCLEOTIDE SEQUENCE [LARGE SCALE GENOMIC DNA]</scope>
    <source>
        <strain evidence="4">DSM 10124</strain>
    </source>
</reference>
<dbReference type="PANTHER" id="PTHR46797">
    <property type="entry name" value="HTH-TYPE TRANSCRIPTIONAL REGULATOR"/>
    <property type="match status" value="1"/>
</dbReference>
<gene>
    <name evidence="3" type="ORF">SAMN02746091_02673</name>
</gene>
<dbReference type="PROSITE" id="PS50943">
    <property type="entry name" value="HTH_CROC1"/>
    <property type="match status" value="1"/>
</dbReference>
<sequence>MKIRIKELRRKRNMTQRQLALRSGVAKSYINELEKGKYNNPSAEVLCKLAKALRCSINELIDCEGDEDGNKNL</sequence>
<keyword evidence="1 3" id="KW-0238">DNA-binding</keyword>
<keyword evidence="4" id="KW-1185">Reference proteome</keyword>
<proteinExistence type="predicted"/>
<dbReference type="InterPro" id="IPR050807">
    <property type="entry name" value="TransReg_Diox_bact_type"/>
</dbReference>
<dbReference type="SUPFAM" id="SSF47413">
    <property type="entry name" value="lambda repressor-like DNA-binding domains"/>
    <property type="match status" value="1"/>
</dbReference>
<dbReference type="AlphaFoldDB" id="A0A1M5C858"/>
<dbReference type="SMART" id="SM00530">
    <property type="entry name" value="HTH_XRE"/>
    <property type="match status" value="1"/>
</dbReference>
<evidence type="ECO:0000313" key="4">
    <source>
        <dbReference type="Proteomes" id="UP000184423"/>
    </source>
</evidence>
<evidence type="ECO:0000256" key="1">
    <source>
        <dbReference type="ARBA" id="ARBA00023125"/>
    </source>
</evidence>
<dbReference type="CDD" id="cd00093">
    <property type="entry name" value="HTH_XRE"/>
    <property type="match status" value="1"/>
</dbReference>
<dbReference type="GO" id="GO:0005829">
    <property type="term" value="C:cytosol"/>
    <property type="evidence" value="ECO:0007669"/>
    <property type="project" value="TreeGrafter"/>
</dbReference>
<accession>A0A1M5C858</accession>
<dbReference type="GO" id="GO:0003677">
    <property type="term" value="F:DNA binding"/>
    <property type="evidence" value="ECO:0007669"/>
    <property type="project" value="UniProtKB-KW"/>
</dbReference>
<dbReference type="Proteomes" id="UP000184423">
    <property type="component" value="Unassembled WGS sequence"/>
</dbReference>
<dbReference type="EMBL" id="FQVG01000104">
    <property type="protein sequence ID" value="SHF50911.1"/>
    <property type="molecule type" value="Genomic_DNA"/>
</dbReference>
<dbReference type="Pfam" id="PF01381">
    <property type="entry name" value="HTH_3"/>
    <property type="match status" value="1"/>
</dbReference>
<feature type="domain" description="HTH cro/C1-type" evidence="2">
    <location>
        <begin position="5"/>
        <end position="60"/>
    </location>
</feature>
<dbReference type="GO" id="GO:0003700">
    <property type="term" value="F:DNA-binding transcription factor activity"/>
    <property type="evidence" value="ECO:0007669"/>
    <property type="project" value="TreeGrafter"/>
</dbReference>
<dbReference type="RefSeq" id="WP_073250429.1">
    <property type="nucleotide sequence ID" value="NZ_FQVG01000104.1"/>
</dbReference>
<organism evidence="3 4">
    <name type="scientific">Caloramator proteoclasticus DSM 10124</name>
    <dbReference type="NCBI Taxonomy" id="1121262"/>
    <lineage>
        <taxon>Bacteria</taxon>
        <taxon>Bacillati</taxon>
        <taxon>Bacillota</taxon>
        <taxon>Clostridia</taxon>
        <taxon>Eubacteriales</taxon>
        <taxon>Clostridiaceae</taxon>
        <taxon>Caloramator</taxon>
    </lineage>
</organism>
<dbReference type="PANTHER" id="PTHR46797:SF1">
    <property type="entry name" value="METHYLPHOSPHONATE SYNTHASE"/>
    <property type="match status" value="1"/>
</dbReference>
<dbReference type="InterPro" id="IPR010982">
    <property type="entry name" value="Lambda_DNA-bd_dom_sf"/>
</dbReference>
<protein>
    <submittedName>
        <fullName evidence="3">DNA-binding transcriptional regulator, XRE-family HTH domain</fullName>
    </submittedName>
</protein>
<dbReference type="InterPro" id="IPR001387">
    <property type="entry name" value="Cro/C1-type_HTH"/>
</dbReference>
<name>A0A1M5C858_9CLOT</name>